<keyword evidence="5 7" id="KW-1133">Transmembrane helix</keyword>
<dbReference type="InterPro" id="IPR053166">
    <property type="entry name" value="UPF0718_permease"/>
</dbReference>
<proteinExistence type="inferred from homology"/>
<feature type="transmembrane region" description="Helical" evidence="7">
    <location>
        <begin position="276"/>
        <end position="295"/>
    </location>
</feature>
<name>A0ABZ2IR25_9BACT</name>
<keyword evidence="4 7" id="KW-0812">Transmembrane</keyword>
<evidence type="ECO:0000256" key="6">
    <source>
        <dbReference type="ARBA" id="ARBA00023136"/>
    </source>
</evidence>
<feature type="transmembrane region" description="Helical" evidence="7">
    <location>
        <begin position="12"/>
        <end position="33"/>
    </location>
</feature>
<evidence type="ECO:0000256" key="2">
    <source>
        <dbReference type="ARBA" id="ARBA00006386"/>
    </source>
</evidence>
<gene>
    <name evidence="8" type="ORF">V8V93_11915</name>
</gene>
<feature type="transmembrane region" description="Helical" evidence="7">
    <location>
        <begin position="87"/>
        <end position="108"/>
    </location>
</feature>
<feature type="transmembrane region" description="Helical" evidence="7">
    <location>
        <begin position="248"/>
        <end position="269"/>
    </location>
</feature>
<dbReference type="Proteomes" id="UP001385389">
    <property type="component" value="Chromosome"/>
</dbReference>
<organism evidence="8 9">
    <name type="scientific">Pseudodesulfovibrio methanolicus</name>
    <dbReference type="NCBI Taxonomy" id="3126690"/>
    <lineage>
        <taxon>Bacteria</taxon>
        <taxon>Pseudomonadati</taxon>
        <taxon>Thermodesulfobacteriota</taxon>
        <taxon>Desulfovibrionia</taxon>
        <taxon>Desulfovibrionales</taxon>
        <taxon>Desulfovibrionaceae</taxon>
    </lineage>
</organism>
<feature type="transmembrane region" description="Helical" evidence="7">
    <location>
        <begin position="181"/>
        <end position="199"/>
    </location>
</feature>
<feature type="transmembrane region" description="Helical" evidence="7">
    <location>
        <begin position="211"/>
        <end position="228"/>
    </location>
</feature>
<dbReference type="RefSeq" id="WP_049675230.1">
    <property type="nucleotide sequence ID" value="NZ_CP146609.1"/>
</dbReference>
<evidence type="ECO:0000256" key="1">
    <source>
        <dbReference type="ARBA" id="ARBA00004651"/>
    </source>
</evidence>
<keyword evidence="3" id="KW-1003">Cell membrane</keyword>
<dbReference type="Pfam" id="PF03773">
    <property type="entry name" value="ArsP_1"/>
    <property type="match status" value="1"/>
</dbReference>
<dbReference type="PANTHER" id="PTHR42775:SF2">
    <property type="entry name" value="PERMEASE"/>
    <property type="match status" value="1"/>
</dbReference>
<evidence type="ECO:0000313" key="8">
    <source>
        <dbReference type="EMBL" id="WWX21155.1"/>
    </source>
</evidence>
<feature type="transmembrane region" description="Helical" evidence="7">
    <location>
        <begin position="54"/>
        <end position="75"/>
    </location>
</feature>
<evidence type="ECO:0000256" key="5">
    <source>
        <dbReference type="ARBA" id="ARBA00022989"/>
    </source>
</evidence>
<evidence type="ECO:0000313" key="9">
    <source>
        <dbReference type="Proteomes" id="UP001385389"/>
    </source>
</evidence>
<evidence type="ECO:0000256" key="7">
    <source>
        <dbReference type="SAM" id="Phobius"/>
    </source>
</evidence>
<reference evidence="8 9" key="1">
    <citation type="submission" date="2024-03" db="EMBL/GenBank/DDBJ databases">
        <title>Phenotype and Genome Characterization of a Sulfate-Reducing Bacterium Pseudodesulfovibrio sp. strain 5S69, isolated from Petroleum Reservoir in Tatarstan (Russia).</title>
        <authorList>
            <person name="Bidzhieva S.K."/>
            <person name="Kadnikov V."/>
            <person name="Tourova T.P."/>
            <person name="Samigullina S.R."/>
            <person name="Sokolova D.S."/>
            <person name="Poltaraus A.B."/>
            <person name="Avtukh A.N."/>
            <person name="Tereshina V.M."/>
            <person name="Mardanov A.V."/>
            <person name="Nazina T.N."/>
        </authorList>
    </citation>
    <scope>NUCLEOTIDE SEQUENCE [LARGE SCALE GENOMIC DNA]</scope>
    <source>
        <strain evidence="8 9">5S69</strain>
    </source>
</reference>
<evidence type="ECO:0000256" key="3">
    <source>
        <dbReference type="ARBA" id="ARBA00022475"/>
    </source>
</evidence>
<keyword evidence="9" id="KW-1185">Reference proteome</keyword>
<evidence type="ECO:0000256" key="4">
    <source>
        <dbReference type="ARBA" id="ARBA00022692"/>
    </source>
</evidence>
<comment type="subcellular location">
    <subcellularLocation>
        <location evidence="1">Cell membrane</location>
        <topology evidence="1">Multi-pass membrane protein</topology>
    </subcellularLocation>
</comment>
<comment type="similarity">
    <text evidence="2">Belongs to the UPF0718 family.</text>
</comment>
<dbReference type="PANTHER" id="PTHR42775">
    <property type="entry name" value="PERMEASE RV2963-RELATED"/>
    <property type="match status" value="1"/>
</dbReference>
<protein>
    <submittedName>
        <fullName evidence="8">Permease</fullName>
    </submittedName>
</protein>
<feature type="transmembrane region" description="Helical" evidence="7">
    <location>
        <begin position="115"/>
        <end position="132"/>
    </location>
</feature>
<dbReference type="InterPro" id="IPR005524">
    <property type="entry name" value="DUF318"/>
</dbReference>
<accession>A0ABZ2IR25</accession>
<sequence length="299" mass="31616">MNNLISTIQYFLIITAELTVLFLGISTIVALVLTYIPQEKLRQWLSRRGIWGNFLGAVVGSLTPFCACSTIPMTLGMLNAGAPFGPVMSFVIASPLLNPIIISMVWALMGIKACLLYFGVTFGGSMLFGVILEKIGGANYVKKVRVKPSCCGAPGESENPLNFSAKLKASFISAWGDFRAVLIYLLVGVAIGAGIYGYIPQDFVTNIAGPDNPFAIPIAASIGVPLYIRAETAIPIGLALSQKGMSMGAVIALIIGGAGMAIPEMAMLASIFRKRLVGAIVIVIWTTAVVGGYVFNTIL</sequence>
<keyword evidence="6 7" id="KW-0472">Membrane</keyword>
<dbReference type="EMBL" id="CP146609">
    <property type="protein sequence ID" value="WWX21155.1"/>
    <property type="molecule type" value="Genomic_DNA"/>
</dbReference>